<evidence type="ECO:0000313" key="2">
    <source>
        <dbReference type="Proteomes" id="UP000250043"/>
    </source>
</evidence>
<keyword evidence="2" id="KW-1185">Reference proteome</keyword>
<proteinExistence type="predicted"/>
<sequence>MPSIQSRKTPSPRSKKCFRKIISPCKIPSEVIDEIVAAILADKRAFSSIMNFSLASYQFRQIAFRRFFGRLYARSSGHWTNCCKIPGMFSWVRKLECYSSTLTGHCFYLRYFQNLQALEIDFFKDGLSTQSDRVKSILRHVTSGLTRLTFTFLPRIDTPLLDIVASTLPDLETLELSCVGRLDEDCCWGCYEDSASCTIHSPLPDIYSNVDELVEAYGSALQPLQKLEHLHLGIFLSGLDAFDQHLLHAELEHRLLQFVMEHDHARDFELPFGLDFCHKCAEEHACEVRTRELYAGAAMATYLESLKTITWSSYFAEKQPGDNIHERSTTMWIQRSEEKVRVRRAPW</sequence>
<dbReference type="AlphaFoldDB" id="A0A8E2DVB1"/>
<evidence type="ECO:0000313" key="1">
    <source>
        <dbReference type="EMBL" id="OCH96316.1"/>
    </source>
</evidence>
<name>A0A8E2DVB1_9APHY</name>
<reference evidence="1 2" key="1">
    <citation type="submission" date="2016-07" db="EMBL/GenBank/DDBJ databases">
        <title>Draft genome of the white-rot fungus Obba rivulosa 3A-2.</title>
        <authorList>
            <consortium name="DOE Joint Genome Institute"/>
            <person name="Miettinen O."/>
            <person name="Riley R."/>
            <person name="Acob R."/>
            <person name="Barry K."/>
            <person name="Cullen D."/>
            <person name="De Vries R."/>
            <person name="Hainaut M."/>
            <person name="Hatakka A."/>
            <person name="Henrissat B."/>
            <person name="Hilden K."/>
            <person name="Kuo R."/>
            <person name="Labutti K."/>
            <person name="Lipzen A."/>
            <person name="Makela M.R."/>
            <person name="Sandor L."/>
            <person name="Spatafora J.W."/>
            <person name="Grigoriev I.V."/>
            <person name="Hibbett D.S."/>
        </authorList>
    </citation>
    <scope>NUCLEOTIDE SEQUENCE [LARGE SCALE GENOMIC DNA]</scope>
    <source>
        <strain evidence="1 2">3A-2</strain>
    </source>
</reference>
<organism evidence="1 2">
    <name type="scientific">Obba rivulosa</name>
    <dbReference type="NCBI Taxonomy" id="1052685"/>
    <lineage>
        <taxon>Eukaryota</taxon>
        <taxon>Fungi</taxon>
        <taxon>Dikarya</taxon>
        <taxon>Basidiomycota</taxon>
        <taxon>Agaricomycotina</taxon>
        <taxon>Agaricomycetes</taxon>
        <taxon>Polyporales</taxon>
        <taxon>Gelatoporiaceae</taxon>
        <taxon>Obba</taxon>
    </lineage>
</organism>
<protein>
    <submittedName>
        <fullName evidence="1">Uncharacterized protein</fullName>
    </submittedName>
</protein>
<dbReference type="EMBL" id="KV722331">
    <property type="protein sequence ID" value="OCH96316.1"/>
    <property type="molecule type" value="Genomic_DNA"/>
</dbReference>
<gene>
    <name evidence="1" type="ORF">OBBRIDRAFT_809230</name>
</gene>
<dbReference type="Proteomes" id="UP000250043">
    <property type="component" value="Unassembled WGS sequence"/>
</dbReference>
<dbReference type="OrthoDB" id="3159295at2759"/>
<accession>A0A8E2DVB1</accession>